<evidence type="ECO:0000313" key="7">
    <source>
        <dbReference type="Proteomes" id="UP001198862"/>
    </source>
</evidence>
<evidence type="ECO:0000313" key="6">
    <source>
        <dbReference type="EMBL" id="MCC8429963.1"/>
    </source>
</evidence>
<dbReference type="SUPFAM" id="SSF141072">
    <property type="entry name" value="CalX-like"/>
    <property type="match status" value="5"/>
</dbReference>
<dbReference type="Pfam" id="PF03160">
    <property type="entry name" value="Calx-beta"/>
    <property type="match status" value="5"/>
</dbReference>
<dbReference type="InterPro" id="IPR038081">
    <property type="entry name" value="CalX-like_sf"/>
</dbReference>
<evidence type="ECO:0000256" key="2">
    <source>
        <dbReference type="ARBA" id="ARBA00022737"/>
    </source>
</evidence>
<proteinExistence type="predicted"/>
<keyword evidence="2" id="KW-0677">Repeat</keyword>
<keyword evidence="4" id="KW-0406">Ion transport</keyword>
<dbReference type="PANTHER" id="PTHR11878:SF65">
    <property type="entry name" value="NA_CA-EXCHANGE PROTEIN, ISOFORM G"/>
    <property type="match status" value="1"/>
</dbReference>
<keyword evidence="4" id="KW-0813">Transport</keyword>
<comment type="caution">
    <text evidence="6">The sequence shown here is derived from an EMBL/GenBank/DDBJ whole genome shotgun (WGS) entry which is preliminary data.</text>
</comment>
<accession>A0ABS8KWE6</accession>
<dbReference type="InterPro" id="IPR001919">
    <property type="entry name" value="CBD2"/>
</dbReference>
<sequence>MANEAGATGRIFQITSDGADITGFDPARDKLDLGPVTVHNGIIVDTPTGVGIMNPWSGEIAVVVGVSLGQLTIDSFVPIINDHLRECVSGALAWEHGIAASDHTVYARSHEIGQIDRVAFNPATDTVDFRYFGTREQIYMTNNPEGVVISNSGTGQALILLGVTTAELKAENFVFYFAEAREDRVALQLGFSSVPDSQIKPQGVPIAGTNNWPTAAGNGAPPSGQTGTTTVIDWHYGIDTVIAFDPSKDTLDFGWFKASEFSVKEVDGSTVISIEGNRQTYVLTGVSLAELDHNNIAARDATARAEWQQLIDSAEGPAPAVPQLSVANGTLAEGNAGRSQMVFTVTLSQAATGPVSVGYTTSNGTATAGQDYASVVGTLTFAAGETAKTVSVDILGDTLVETNETFLLSLSSPTGATIARGQATGTIVNDDIDTQPDALPALSIADLSIKEGNGEHNHFMFVVTLDKASSAPVTVQYKTVDGSAAGGVDYATSSGTVTFAPGTTSQMIHVDIKGDSVAEADETFTVLLSSPVGATIADGSGTGTIINDDVVAPVLPSLSVSDATRVEGNSGTAKLNFTVSLSQAATGPVTVQYGTADGTASAGSDYAAKSGTLTFAAGQTSKTVSVNVSGDTAIEANETLTLNLSGASGATIADGSGIGTITNDDVAAPALPSLSVSDATRVEGNSGTAKLNFTVSLSQAATAPVTVQYGTADGTARAGSDYTAKSGTLTFAAGQTSKTISVNVSGDTLVETNETLTLNLSGASGATIADGSGTGTITNDDGTAPTGGAAVDYKVSDNWGAGFIGNMQVAAGETALKGWTVGFDAAFAITNIWNAQIVSHIGNHYVIKNMSYNGTVGANQETSFGFQATPGSDGTAATGFTLNGISSGSETPASAPVLPSLSISDATRAEGDSGTAMLDFTVSLSKAATGPVTVQYGTANDTASAGSDYTAKSGTLTFAAGEQSKVIQVAIAGDKLAEGNEKFTVTLTDAQGATIGRGAATATIKDDDTTSHGPSSGDMQALMAVVDSWNGGFNAAVSLHNHGEAVSGWQLEIETQSEITSIWNAEIVSHDASGYVVRNAAWNGKVDAEADVSFGFTATGPADPAKFDFLI</sequence>
<organism evidence="6 7">
    <name type="scientific">Reyranella aquatilis</name>
    <dbReference type="NCBI Taxonomy" id="2035356"/>
    <lineage>
        <taxon>Bacteria</taxon>
        <taxon>Pseudomonadati</taxon>
        <taxon>Pseudomonadota</taxon>
        <taxon>Alphaproteobacteria</taxon>
        <taxon>Hyphomicrobiales</taxon>
        <taxon>Reyranellaceae</taxon>
        <taxon>Reyranella</taxon>
    </lineage>
</organism>
<dbReference type="Proteomes" id="UP001198862">
    <property type="component" value="Unassembled WGS sequence"/>
</dbReference>
<dbReference type="InterPro" id="IPR051171">
    <property type="entry name" value="CaCA"/>
</dbReference>
<dbReference type="InterPro" id="IPR012291">
    <property type="entry name" value="CBM2_carb-bd_dom_sf"/>
</dbReference>
<dbReference type="PROSITE" id="PS51173">
    <property type="entry name" value="CBM2"/>
    <property type="match status" value="2"/>
</dbReference>
<dbReference type="Gene3D" id="2.60.40.2030">
    <property type="match status" value="5"/>
</dbReference>
<dbReference type="RefSeq" id="WP_230551156.1">
    <property type="nucleotide sequence ID" value="NZ_JAJISD010000005.1"/>
</dbReference>
<protein>
    <submittedName>
        <fullName evidence="6">Cellulose binding domain-containing protein</fullName>
    </submittedName>
</protein>
<feature type="domain" description="CBM2" evidence="5">
    <location>
        <begin position="1012"/>
        <end position="1111"/>
    </location>
</feature>
<gene>
    <name evidence="6" type="ORF">LJ725_13365</name>
</gene>
<dbReference type="SMART" id="SM00637">
    <property type="entry name" value="CBD_II"/>
    <property type="match status" value="2"/>
</dbReference>
<dbReference type="SMART" id="SM00237">
    <property type="entry name" value="Calx_beta"/>
    <property type="match status" value="5"/>
</dbReference>
<dbReference type="EMBL" id="JAJISD010000005">
    <property type="protein sequence ID" value="MCC8429963.1"/>
    <property type="molecule type" value="Genomic_DNA"/>
</dbReference>
<dbReference type="Pfam" id="PF00553">
    <property type="entry name" value="CBM_2"/>
    <property type="match status" value="2"/>
</dbReference>
<reference evidence="6 7" key="1">
    <citation type="submission" date="2021-11" db="EMBL/GenBank/DDBJ databases">
        <authorList>
            <person name="Lee D.-H."/>
            <person name="Kim S.-B."/>
        </authorList>
    </citation>
    <scope>NUCLEOTIDE SEQUENCE [LARGE SCALE GENOMIC DNA]</scope>
    <source>
        <strain evidence="6 7">KCTC 52223</strain>
    </source>
</reference>
<keyword evidence="7" id="KW-1185">Reference proteome</keyword>
<name>A0ABS8KWE6_9HYPH</name>
<dbReference type="SUPFAM" id="SSF49384">
    <property type="entry name" value="Carbohydrate-binding domain"/>
    <property type="match status" value="2"/>
</dbReference>
<evidence type="ECO:0000256" key="3">
    <source>
        <dbReference type="ARBA" id="ARBA00022837"/>
    </source>
</evidence>
<dbReference type="InterPro" id="IPR008965">
    <property type="entry name" value="CBM2/CBM3_carb-bd_dom_sf"/>
</dbReference>
<dbReference type="Gene3D" id="2.60.40.290">
    <property type="match status" value="2"/>
</dbReference>
<dbReference type="InterPro" id="IPR003644">
    <property type="entry name" value="Calx_beta"/>
</dbReference>
<evidence type="ECO:0000256" key="4">
    <source>
        <dbReference type="ARBA" id="ARBA00023065"/>
    </source>
</evidence>
<keyword evidence="3" id="KW-0106">Calcium</keyword>
<evidence type="ECO:0000256" key="1">
    <source>
        <dbReference type="ARBA" id="ARBA00022729"/>
    </source>
</evidence>
<dbReference type="PANTHER" id="PTHR11878">
    <property type="entry name" value="SODIUM/CALCIUM EXCHANGER"/>
    <property type="match status" value="1"/>
</dbReference>
<feature type="domain" description="CBM2" evidence="5">
    <location>
        <begin position="782"/>
        <end position="890"/>
    </location>
</feature>
<evidence type="ECO:0000259" key="5">
    <source>
        <dbReference type="PROSITE" id="PS51173"/>
    </source>
</evidence>
<keyword evidence="1" id="KW-0732">Signal</keyword>